<protein>
    <submittedName>
        <fullName evidence="1">Uncharacterized protein</fullName>
    </submittedName>
</protein>
<comment type="caution">
    <text evidence="1">The sequence shown here is derived from an EMBL/GenBank/DDBJ whole genome shotgun (WGS) entry which is preliminary data.</text>
</comment>
<keyword evidence="2" id="KW-1185">Reference proteome</keyword>
<accession>A0ACC0ZGH0</accession>
<organism evidence="1 2">
    <name type="scientific">Pistacia integerrima</name>
    <dbReference type="NCBI Taxonomy" id="434235"/>
    <lineage>
        <taxon>Eukaryota</taxon>
        <taxon>Viridiplantae</taxon>
        <taxon>Streptophyta</taxon>
        <taxon>Embryophyta</taxon>
        <taxon>Tracheophyta</taxon>
        <taxon>Spermatophyta</taxon>
        <taxon>Magnoliopsida</taxon>
        <taxon>eudicotyledons</taxon>
        <taxon>Gunneridae</taxon>
        <taxon>Pentapetalae</taxon>
        <taxon>rosids</taxon>
        <taxon>malvids</taxon>
        <taxon>Sapindales</taxon>
        <taxon>Anacardiaceae</taxon>
        <taxon>Pistacia</taxon>
    </lineage>
</organism>
<sequence length="103" mass="12448">MEAERTPFCVNIKKYRRRRRYRRLNNEVSDNENVKIAACQKTHQRFGKIQLISRRIRDAYVDMMLHFARHVAKFNNGNNVYLLMKNASDFEHFTDYNGISFMK</sequence>
<gene>
    <name evidence="1" type="ORF">Pint_16559</name>
</gene>
<dbReference type="Proteomes" id="UP001163603">
    <property type="component" value="Chromosome 2"/>
</dbReference>
<reference evidence="2" key="1">
    <citation type="journal article" date="2023" name="G3 (Bethesda)">
        <title>Genome assembly and association tests identify interacting loci associated with vigor, precocity, and sex in interspecific pistachio rootstocks.</title>
        <authorList>
            <person name="Palmer W."/>
            <person name="Jacygrad E."/>
            <person name="Sagayaradj S."/>
            <person name="Cavanaugh K."/>
            <person name="Han R."/>
            <person name="Bertier L."/>
            <person name="Beede B."/>
            <person name="Kafkas S."/>
            <person name="Golino D."/>
            <person name="Preece J."/>
            <person name="Michelmore R."/>
        </authorList>
    </citation>
    <scope>NUCLEOTIDE SEQUENCE [LARGE SCALE GENOMIC DNA]</scope>
</reference>
<dbReference type="EMBL" id="CM047737">
    <property type="protein sequence ID" value="KAJ0049329.1"/>
    <property type="molecule type" value="Genomic_DNA"/>
</dbReference>
<evidence type="ECO:0000313" key="1">
    <source>
        <dbReference type="EMBL" id="KAJ0049329.1"/>
    </source>
</evidence>
<name>A0ACC0ZGH0_9ROSI</name>
<evidence type="ECO:0000313" key="2">
    <source>
        <dbReference type="Proteomes" id="UP001163603"/>
    </source>
</evidence>
<proteinExistence type="predicted"/>